<proteinExistence type="predicted"/>
<gene>
    <name evidence="2" type="ORF">AK812_SmicGene14662</name>
</gene>
<dbReference type="EMBL" id="LSRX01000263">
    <property type="protein sequence ID" value="OLQ02499.1"/>
    <property type="molecule type" value="Genomic_DNA"/>
</dbReference>
<evidence type="ECO:0000256" key="1">
    <source>
        <dbReference type="SAM" id="MobiDB-lite"/>
    </source>
</evidence>
<dbReference type="Proteomes" id="UP000186817">
    <property type="component" value="Unassembled WGS sequence"/>
</dbReference>
<dbReference type="OrthoDB" id="429795at2759"/>
<feature type="compositionally biased region" description="Basic and acidic residues" evidence="1">
    <location>
        <begin position="108"/>
        <end position="123"/>
    </location>
</feature>
<organism evidence="2 3">
    <name type="scientific">Symbiodinium microadriaticum</name>
    <name type="common">Dinoflagellate</name>
    <name type="synonym">Zooxanthella microadriatica</name>
    <dbReference type="NCBI Taxonomy" id="2951"/>
    <lineage>
        <taxon>Eukaryota</taxon>
        <taxon>Sar</taxon>
        <taxon>Alveolata</taxon>
        <taxon>Dinophyceae</taxon>
        <taxon>Suessiales</taxon>
        <taxon>Symbiodiniaceae</taxon>
        <taxon>Symbiodinium</taxon>
    </lineage>
</organism>
<feature type="region of interest" description="Disordered" evidence="1">
    <location>
        <begin position="66"/>
        <end position="127"/>
    </location>
</feature>
<evidence type="ECO:0008006" key="4">
    <source>
        <dbReference type="Google" id="ProtNLM"/>
    </source>
</evidence>
<protein>
    <recommendedName>
        <fullName evidence="4">C3H1-type domain-containing protein</fullName>
    </recommendedName>
</protein>
<evidence type="ECO:0000313" key="2">
    <source>
        <dbReference type="EMBL" id="OLQ02499.1"/>
    </source>
</evidence>
<sequence length="341" mass="36286">MGVDLPTAGVNITMEAVLGSFPELVGIDGAVAPKRSLAWLWQTVAATCCWALSDVICDACIRPPAADAAGDTTESEDVGTMAKPGPSPEPTSLRQRRRPDALGEAVETDSREGKEAGSKRITDGRQCLDQPAMSTSLNFFARPGFGKQSAHLTISIPEGTGGLEDSSEMHYPPEAVQIRNTFIHIASPAARESTCRAALSCPASHVGLIQQTMQDWQDDVKPAGGKPVICLEDALCVSANEWAVEAVVDIPTGWQCPLQDWQLEAPAELAAPFELVPGTPELPSIGSSGHYTGDCKPCSFLYAAQGCRNGAACIFCHLCDKSEKKRRQKLMRAALNKGHTA</sequence>
<accession>A0A1Q9E523</accession>
<evidence type="ECO:0000313" key="3">
    <source>
        <dbReference type="Proteomes" id="UP000186817"/>
    </source>
</evidence>
<keyword evidence="3" id="KW-1185">Reference proteome</keyword>
<name>A0A1Q9E523_SYMMI</name>
<comment type="caution">
    <text evidence="2">The sequence shown here is derived from an EMBL/GenBank/DDBJ whole genome shotgun (WGS) entry which is preliminary data.</text>
</comment>
<dbReference type="AlphaFoldDB" id="A0A1Q9E523"/>
<reference evidence="2 3" key="1">
    <citation type="submission" date="2016-02" db="EMBL/GenBank/DDBJ databases">
        <title>Genome analysis of coral dinoflagellate symbionts highlights evolutionary adaptations to a symbiotic lifestyle.</title>
        <authorList>
            <person name="Aranda M."/>
            <person name="Li Y."/>
            <person name="Liew Y.J."/>
            <person name="Baumgarten S."/>
            <person name="Simakov O."/>
            <person name="Wilson M."/>
            <person name="Piel J."/>
            <person name="Ashoor H."/>
            <person name="Bougouffa S."/>
            <person name="Bajic V.B."/>
            <person name="Ryu T."/>
            <person name="Ravasi T."/>
            <person name="Bayer T."/>
            <person name="Micklem G."/>
            <person name="Kim H."/>
            <person name="Bhak J."/>
            <person name="Lajeunesse T.C."/>
            <person name="Voolstra C.R."/>
        </authorList>
    </citation>
    <scope>NUCLEOTIDE SEQUENCE [LARGE SCALE GENOMIC DNA]</scope>
    <source>
        <strain evidence="2 3">CCMP2467</strain>
    </source>
</reference>